<feature type="compositionally biased region" description="Low complexity" evidence="3">
    <location>
        <begin position="1185"/>
        <end position="1199"/>
    </location>
</feature>
<dbReference type="Pfam" id="PF17921">
    <property type="entry name" value="Integrase_H2C2"/>
    <property type="match status" value="1"/>
</dbReference>
<dbReference type="InterPro" id="IPR008042">
    <property type="entry name" value="Retrotrans_Pao"/>
</dbReference>
<dbReference type="InterPro" id="IPR006579">
    <property type="entry name" value="Pre_C2HC_dom"/>
</dbReference>
<dbReference type="Pfam" id="PF05380">
    <property type="entry name" value="Peptidase_A17"/>
    <property type="match status" value="1"/>
</dbReference>
<evidence type="ECO:0000313" key="7">
    <source>
        <dbReference type="Proteomes" id="UP001235939"/>
    </source>
</evidence>
<feature type="region of interest" description="Disordered" evidence="3">
    <location>
        <begin position="427"/>
        <end position="448"/>
    </location>
</feature>
<feature type="region of interest" description="Disordered" evidence="3">
    <location>
        <begin position="1184"/>
        <end position="1269"/>
    </location>
</feature>
<accession>A0ABY6LLZ2</accession>
<dbReference type="Gene3D" id="3.30.420.10">
    <property type="entry name" value="Ribonuclease H-like superfamily/Ribonuclease H"/>
    <property type="match status" value="1"/>
</dbReference>
<dbReference type="PANTHER" id="PTHR47331">
    <property type="entry name" value="PHD-TYPE DOMAIN-CONTAINING PROTEIN"/>
    <property type="match status" value="1"/>
</dbReference>
<feature type="region of interest" description="Disordered" evidence="3">
    <location>
        <begin position="85"/>
        <end position="125"/>
    </location>
</feature>
<feature type="compositionally biased region" description="Basic and acidic residues" evidence="3">
    <location>
        <begin position="783"/>
        <end position="807"/>
    </location>
</feature>
<organism evidence="6 7">
    <name type="scientific">Cordylochernes scorpioides</name>
    <dbReference type="NCBI Taxonomy" id="51811"/>
    <lineage>
        <taxon>Eukaryota</taxon>
        <taxon>Metazoa</taxon>
        <taxon>Ecdysozoa</taxon>
        <taxon>Arthropoda</taxon>
        <taxon>Chelicerata</taxon>
        <taxon>Arachnida</taxon>
        <taxon>Pseudoscorpiones</taxon>
        <taxon>Cheliferoidea</taxon>
        <taxon>Chernetidae</taxon>
        <taxon>Cordylochernes</taxon>
    </lineage>
</organism>
<feature type="domain" description="CCHC-type" evidence="4">
    <location>
        <begin position="738"/>
        <end position="752"/>
    </location>
</feature>
<feature type="region of interest" description="Disordered" evidence="3">
    <location>
        <begin position="778"/>
        <end position="807"/>
    </location>
</feature>
<feature type="compositionally biased region" description="Polar residues" evidence="3">
    <location>
        <begin position="116"/>
        <end position="125"/>
    </location>
</feature>
<feature type="compositionally biased region" description="Basic and acidic residues" evidence="3">
    <location>
        <begin position="17"/>
        <end position="27"/>
    </location>
</feature>
<evidence type="ECO:0000256" key="1">
    <source>
        <dbReference type="PROSITE-ProRule" id="PRU00047"/>
    </source>
</evidence>
<keyword evidence="1" id="KW-0479">Metal-binding</keyword>
<dbReference type="SMART" id="SM00343">
    <property type="entry name" value="ZnF_C2HC"/>
    <property type="match status" value="4"/>
</dbReference>
<dbReference type="InterPro" id="IPR036397">
    <property type="entry name" value="RNaseH_sf"/>
</dbReference>
<feature type="domain" description="Integrase catalytic" evidence="5">
    <location>
        <begin position="1266"/>
        <end position="1444"/>
    </location>
</feature>
<dbReference type="PROSITE" id="PS50994">
    <property type="entry name" value="INTEGRASE"/>
    <property type="match status" value="1"/>
</dbReference>
<feature type="region of interest" description="Disordered" evidence="3">
    <location>
        <begin position="1305"/>
        <end position="1328"/>
    </location>
</feature>
<feature type="compositionally biased region" description="Polar residues" evidence="3">
    <location>
        <begin position="36"/>
        <end position="46"/>
    </location>
</feature>
<dbReference type="InterPro" id="IPR041588">
    <property type="entry name" value="Integrase_H2C2"/>
</dbReference>
<name>A0ABY6LLZ2_9ARAC</name>
<dbReference type="Gene3D" id="4.10.60.10">
    <property type="entry name" value="Zinc finger, CCHC-type"/>
    <property type="match status" value="1"/>
</dbReference>
<gene>
    <name evidence="6" type="ORF">LAZ67_19002022</name>
</gene>
<dbReference type="Pfam" id="PF07530">
    <property type="entry name" value="PRE_C2HC"/>
    <property type="match status" value="1"/>
</dbReference>
<keyword evidence="1" id="KW-0863">Zinc-finger</keyword>
<keyword evidence="1" id="KW-0862">Zinc</keyword>
<dbReference type="Proteomes" id="UP001235939">
    <property type="component" value="Chromosome 19"/>
</dbReference>
<evidence type="ECO:0000313" key="6">
    <source>
        <dbReference type="EMBL" id="UYV80863.1"/>
    </source>
</evidence>
<sequence length="1571" mass="178742">MPPARTSARRITLGIGVERHQDTRQDPVSRLPTSKPIPSNKPSLSTPPAELSAPFKQTSSKSSSPAAPAFVANFPVRPYETPALELPVPAPSTSQLPSRQEPFLTNTEPSAAPAKENQTMTVPSIQSTTPVAQILSPSWILQERDEVENIFIELNADSILAALYEEVDDNEIVAPFFYRSDREALLDELSNGNRKILYEFLGDQLRCNNYHRVNGESARFFTEKESRQDKVWKDKAEIHCEPYEGNYPATTFFQAFDRECDQAFLTHSEKLASLPRFLEKGVLTLFRKLRLDTQSYMQARQTLIHLYPETNEVSYAKFFAIKLAGNNSLEDFYRNKCAMLGLPQEVLLETLTEGFPASDQRLTRVAAPKSLSEWFDVVSRCWKCIILNFDSGENGSRWRASRDAPQSKSTESVHMTLYTTIKVAARKRSREKRGQGIGARRGEEAHIAKLTEERDLERQKVVQVRTRAEKAESDISNIEQEYINLKGETNKLEGQQDKRKIEDLQFRLEEEALIRMKTSDSRVAQLQEETFQKDEQIAQLETQLEHYRKESTTLLERLRSSQCDHSILQDDLDKEAKSIDVADLQEENLKKDEQISELGSQLAQQYKENNPLKIHTMANQVLFVRRTNLPCLFCDKDNHLSQNCFKAAKMLASDRLKRARDAKVCFKCLRKNHLKRNCRSFVRCKRCQGPNFEIMCRGASHRQEKFKLEDNHLSQNCFKAAKMLESGRLKKARDAKVCFKCSRKNHLKRDCRYFVRCKRFQGPHFQIMCRGTSHGQGNLNWKSDNRSHNSSKVKVDKEPCPDSSKVKVDKEEPCPDCLKVNAAKEEPCPDSSKVKAETSAQMVIALLAAQQRVTSLRKLVTIGIRDPAEVIELHVFGDSGKGAYATDAFLRGVKDGVVHASLMAAKTRVAPLESIANIVDWRFVLGAHSPADLPSRGCYAPQFILSKWWEGPQWLRESEDKWPKQKPTPNEEQVLEEKKGRWCKALLYMSKTTESVHVTLYTTIKVAARKRSRENMPPIVIKSTIVPTGEKLCIIEASLITKILDKCGIEYKLEETVQSKKRTRGSQSDDSRSPTRSERNLKTPRMDIDEKNYRRKKPLKVVLKGVTTAFKEEDVVTELVSMGFTEVIVKRLHRQSTKIPMNIVLVELPKNEQNKRIYGITKSKQLPPKCANCGEAHTANYRGCPKFPKPQQQQLKPPRQNSPNTIPEASSTKTKEATVEKQKASNAETAKKKTTRSDTRRQQDDALPNMLGPFHSTPQRGRTAAAPPSPCRHCGGPHWNADCHHKKGHLSARAMHLGTITWSDQRQTRLEPSREFRPAPAAESQGSDHKVVIPDTLTTDLLNTVHARYNHPGIPQMTRLISAQYYWKGMSKDIANADKNLPNLPSNGLCERLNATLTGKLRLLYLENPKIAWTKLVTRVTTVYNNTPHSVTRFPPSYLMFGTLPPELTEHLTPYSELDAARRIAHERTQAKHFRDKRTFDKHHKATHFEPGDLVLVKIYQHPNTGKLSPYFTGPYEILEIVSPNVGRINKTNLSLNRKPDTVHVNKLQYYNENIRYIVPPTIANTRSAHG</sequence>
<dbReference type="EMBL" id="CP092881">
    <property type="protein sequence ID" value="UYV80863.1"/>
    <property type="molecule type" value="Genomic_DNA"/>
</dbReference>
<keyword evidence="7" id="KW-1185">Reference proteome</keyword>
<dbReference type="InterPro" id="IPR001584">
    <property type="entry name" value="Integrase_cat-core"/>
</dbReference>
<dbReference type="InterPro" id="IPR012337">
    <property type="entry name" value="RNaseH-like_sf"/>
</dbReference>
<feature type="region of interest" description="Disordered" evidence="3">
    <location>
        <begin position="1"/>
        <end position="67"/>
    </location>
</feature>
<evidence type="ECO:0000259" key="4">
    <source>
        <dbReference type="PROSITE" id="PS50158"/>
    </source>
</evidence>
<proteinExistence type="predicted"/>
<feature type="compositionally biased region" description="Polar residues" evidence="3">
    <location>
        <begin position="1201"/>
        <end position="1212"/>
    </location>
</feature>
<dbReference type="InterPro" id="IPR001878">
    <property type="entry name" value="Znf_CCHC"/>
</dbReference>
<dbReference type="PROSITE" id="PS50158">
    <property type="entry name" value="ZF_CCHC"/>
    <property type="match status" value="1"/>
</dbReference>
<feature type="coiled-coil region" evidence="2">
    <location>
        <begin position="523"/>
        <end position="557"/>
    </location>
</feature>
<feature type="compositionally biased region" description="Basic and acidic residues" evidence="3">
    <location>
        <begin position="1067"/>
        <end position="1089"/>
    </location>
</feature>
<evidence type="ECO:0000256" key="2">
    <source>
        <dbReference type="SAM" id="Coils"/>
    </source>
</evidence>
<protein>
    <submittedName>
        <fullName evidence="6">Uncharacterized protein</fullName>
    </submittedName>
</protein>
<evidence type="ECO:0000256" key="3">
    <source>
        <dbReference type="SAM" id="MobiDB-lite"/>
    </source>
</evidence>
<feature type="compositionally biased region" description="Low complexity" evidence="3">
    <location>
        <begin position="52"/>
        <end position="67"/>
    </location>
</feature>
<feature type="compositionally biased region" description="Basic and acidic residues" evidence="3">
    <location>
        <begin position="1213"/>
        <end position="1244"/>
    </location>
</feature>
<evidence type="ECO:0000259" key="5">
    <source>
        <dbReference type="PROSITE" id="PS50994"/>
    </source>
</evidence>
<feature type="compositionally biased region" description="Polar residues" evidence="3">
    <location>
        <begin position="91"/>
        <end position="109"/>
    </location>
</feature>
<keyword evidence="2" id="KW-0175">Coiled coil</keyword>
<feature type="compositionally biased region" description="Basic and acidic residues" evidence="3">
    <location>
        <begin position="1306"/>
        <end position="1317"/>
    </location>
</feature>
<feature type="region of interest" description="Disordered" evidence="3">
    <location>
        <begin position="1058"/>
        <end position="1089"/>
    </location>
</feature>
<dbReference type="SUPFAM" id="SSF53098">
    <property type="entry name" value="Ribonuclease H-like"/>
    <property type="match status" value="1"/>
</dbReference>
<dbReference type="Gene3D" id="1.10.340.70">
    <property type="match status" value="1"/>
</dbReference>
<reference evidence="6 7" key="1">
    <citation type="submission" date="2022-01" db="EMBL/GenBank/DDBJ databases">
        <title>A chromosomal length assembly of Cordylochernes scorpioides.</title>
        <authorList>
            <person name="Zeh D."/>
            <person name="Zeh J."/>
        </authorList>
    </citation>
    <scope>NUCLEOTIDE SEQUENCE [LARGE SCALE GENOMIC DNA]</scope>
    <source>
        <strain evidence="6">IN4F17</strain>
        <tissue evidence="6">Whole Body</tissue>
    </source>
</reference>